<keyword evidence="1" id="KW-0812">Transmembrane</keyword>
<protein>
    <submittedName>
        <fullName evidence="2">Uncharacterized protein</fullName>
    </submittedName>
</protein>
<organism evidence="2 3">
    <name type="scientific">Desmophyllum pertusum</name>
    <dbReference type="NCBI Taxonomy" id="174260"/>
    <lineage>
        <taxon>Eukaryota</taxon>
        <taxon>Metazoa</taxon>
        <taxon>Cnidaria</taxon>
        <taxon>Anthozoa</taxon>
        <taxon>Hexacorallia</taxon>
        <taxon>Scleractinia</taxon>
        <taxon>Caryophylliina</taxon>
        <taxon>Caryophylliidae</taxon>
        <taxon>Desmophyllum</taxon>
    </lineage>
</organism>
<reference evidence="2" key="1">
    <citation type="submission" date="2023-01" db="EMBL/GenBank/DDBJ databases">
        <title>Genome assembly of the deep-sea coral Lophelia pertusa.</title>
        <authorList>
            <person name="Herrera S."/>
            <person name="Cordes E."/>
        </authorList>
    </citation>
    <scope>NUCLEOTIDE SEQUENCE</scope>
    <source>
        <strain evidence="2">USNM1676648</strain>
        <tissue evidence="2">Polyp</tissue>
    </source>
</reference>
<gene>
    <name evidence="2" type="ORF">OS493_039115</name>
</gene>
<dbReference type="AlphaFoldDB" id="A0A9X0CIS4"/>
<feature type="transmembrane region" description="Helical" evidence="1">
    <location>
        <begin position="296"/>
        <end position="321"/>
    </location>
</feature>
<comment type="caution">
    <text evidence="2">The sequence shown here is derived from an EMBL/GenBank/DDBJ whole genome shotgun (WGS) entry which is preliminary data.</text>
</comment>
<evidence type="ECO:0000313" key="3">
    <source>
        <dbReference type="Proteomes" id="UP001163046"/>
    </source>
</evidence>
<accession>A0A9X0CIS4</accession>
<evidence type="ECO:0000256" key="1">
    <source>
        <dbReference type="SAM" id="Phobius"/>
    </source>
</evidence>
<keyword evidence="3" id="KW-1185">Reference proteome</keyword>
<keyword evidence="1" id="KW-0472">Membrane</keyword>
<dbReference type="Proteomes" id="UP001163046">
    <property type="component" value="Unassembled WGS sequence"/>
</dbReference>
<name>A0A9X0CIS4_9CNID</name>
<sequence length="420" mass="47185">MVVLTIVAPSNEHTVYFNQPLRKPNYIRLLSCSFFNSWDTLKRNGEISLFDDQDTAHVMTILQGHYTLESIARELQNVFAKYNVELPTEINTPVGQLIISNPQARKIILDRDLARLLGITRRLQLRTFVEQLTIPTSYFIYCDLVDKDRNFLTGNLQACLRSLISGGKRFRKYTIKHRPMSCVTRRQTNSPLEFELEMSSANVIASAPPSEVVENYHSTPVQQLGSTQLYPSLAENFRLTEISVIEKKIADEAEHYRLVLKKYKKARKVIHYSVVSLGAVSAFLSSGAVATSLTGVGIVIGAPLAGIAALSGFASTGLSAINKKLERKVNKHTKIQALALAKHDSIKSYVSTALENNNVSDTEFKQITREMQKYHEIKETLRSNFAKKQTVSPPPDLEKIKSQIRQEFRKKLAASSANLN</sequence>
<dbReference type="EMBL" id="MU827455">
    <property type="protein sequence ID" value="KAJ7348775.1"/>
    <property type="molecule type" value="Genomic_DNA"/>
</dbReference>
<dbReference type="OrthoDB" id="5974958at2759"/>
<evidence type="ECO:0000313" key="2">
    <source>
        <dbReference type="EMBL" id="KAJ7348775.1"/>
    </source>
</evidence>
<feature type="transmembrane region" description="Helical" evidence="1">
    <location>
        <begin position="269"/>
        <end position="290"/>
    </location>
</feature>
<proteinExistence type="predicted"/>
<keyword evidence="1" id="KW-1133">Transmembrane helix</keyword>